<name>A0A179G7S8_METCM</name>
<gene>
    <name evidence="1" type="ORF">VFPPC_15321</name>
</gene>
<organism evidence="1 2">
    <name type="scientific">Pochonia chlamydosporia 170</name>
    <dbReference type="NCBI Taxonomy" id="1380566"/>
    <lineage>
        <taxon>Eukaryota</taxon>
        <taxon>Fungi</taxon>
        <taxon>Dikarya</taxon>
        <taxon>Ascomycota</taxon>
        <taxon>Pezizomycotina</taxon>
        <taxon>Sordariomycetes</taxon>
        <taxon>Hypocreomycetidae</taxon>
        <taxon>Hypocreales</taxon>
        <taxon>Clavicipitaceae</taxon>
        <taxon>Pochonia</taxon>
    </lineage>
</organism>
<keyword evidence="2" id="KW-1185">Reference proteome</keyword>
<reference evidence="1 2" key="1">
    <citation type="journal article" date="2016" name="PLoS Pathog.">
        <title>Biosynthesis of antibiotic leucinostatins in bio-control fungus Purpureocillium lilacinum and their inhibition on phytophthora revealed by genome mining.</title>
        <authorList>
            <person name="Wang G."/>
            <person name="Liu Z."/>
            <person name="Lin R."/>
            <person name="Li E."/>
            <person name="Mao Z."/>
            <person name="Ling J."/>
            <person name="Yang Y."/>
            <person name="Yin W.B."/>
            <person name="Xie B."/>
        </authorList>
    </citation>
    <scope>NUCLEOTIDE SEQUENCE [LARGE SCALE GENOMIC DNA]</scope>
    <source>
        <strain evidence="1">170</strain>
    </source>
</reference>
<dbReference type="GeneID" id="28857068"/>
<dbReference type="EMBL" id="LSBJ02000001">
    <property type="protein sequence ID" value="OAQ73560.1"/>
    <property type="molecule type" value="Genomic_DNA"/>
</dbReference>
<comment type="caution">
    <text evidence="1">The sequence shown here is derived from an EMBL/GenBank/DDBJ whole genome shotgun (WGS) entry which is preliminary data.</text>
</comment>
<proteinExistence type="predicted"/>
<evidence type="ECO:0000313" key="2">
    <source>
        <dbReference type="Proteomes" id="UP000078397"/>
    </source>
</evidence>
<protein>
    <submittedName>
        <fullName evidence="1">Uncharacterized protein</fullName>
    </submittedName>
</protein>
<dbReference type="AlphaFoldDB" id="A0A179G7S8"/>
<dbReference type="KEGG" id="pchm:VFPPC_15321"/>
<evidence type="ECO:0000313" key="1">
    <source>
        <dbReference type="EMBL" id="OAQ73560.1"/>
    </source>
</evidence>
<accession>A0A179G7S8</accession>
<dbReference type="RefSeq" id="XP_018149643.1">
    <property type="nucleotide sequence ID" value="XM_018293074.1"/>
</dbReference>
<dbReference type="Proteomes" id="UP000078397">
    <property type="component" value="Unassembled WGS sequence"/>
</dbReference>
<sequence length="72" mass="8017">MVVQVLFSDARVALHSARIAARPVVKHDGVSTTMILLFKLGQIHTMVVWHEKSLQTPQQTPWAAEVLVEKAT</sequence>